<sequence length="138" mass="15076">MADTVRLRFLFANHDGAERVVEAPLTRKVAELKEELLGSWPDDVKGTREIEAIRFICMGRGILQDDQTLAQCNLPNFDPVPVNVSIRPEGLKPIPTKTKRMNAPSARRAARGESDNGNGATAASGEQPDNTSCFCVIL</sequence>
<evidence type="ECO:0000256" key="1">
    <source>
        <dbReference type="SAM" id="MobiDB-lite"/>
    </source>
</evidence>
<organism evidence="3">
    <name type="scientific">Phaeomonas parva</name>
    <dbReference type="NCBI Taxonomy" id="124430"/>
    <lineage>
        <taxon>Eukaryota</taxon>
        <taxon>Sar</taxon>
        <taxon>Stramenopiles</taxon>
        <taxon>Ochrophyta</taxon>
        <taxon>Pinguiophyceae</taxon>
        <taxon>Pinguiochrysidales</taxon>
        <taxon>Pinguiochrysidaceae</taxon>
        <taxon>Phaeomonas</taxon>
    </lineage>
</organism>
<protein>
    <recommendedName>
        <fullName evidence="2">UBL3-like ubiquitin domain-containing protein</fullName>
    </recommendedName>
</protein>
<dbReference type="EMBL" id="HBGJ01043634">
    <property type="protein sequence ID" value="CAD9269039.1"/>
    <property type="molecule type" value="Transcribed_RNA"/>
</dbReference>
<dbReference type="Gene3D" id="3.10.20.90">
    <property type="entry name" value="Phosphatidylinositol 3-kinase Catalytic Subunit, Chain A, domain 1"/>
    <property type="match status" value="1"/>
</dbReference>
<accession>A0A7S1UIA8</accession>
<gene>
    <name evidence="3" type="ORF">PPAR1163_LOCUS27476</name>
</gene>
<proteinExistence type="predicted"/>
<dbReference type="AlphaFoldDB" id="A0A7S1UIA8"/>
<dbReference type="SUPFAM" id="SSF54236">
    <property type="entry name" value="Ubiquitin-like"/>
    <property type="match status" value="1"/>
</dbReference>
<reference evidence="3" key="1">
    <citation type="submission" date="2021-01" db="EMBL/GenBank/DDBJ databases">
        <authorList>
            <person name="Corre E."/>
            <person name="Pelletier E."/>
            <person name="Niang G."/>
            <person name="Scheremetjew M."/>
            <person name="Finn R."/>
            <person name="Kale V."/>
            <person name="Holt S."/>
            <person name="Cochrane G."/>
            <person name="Meng A."/>
            <person name="Brown T."/>
            <person name="Cohen L."/>
        </authorList>
    </citation>
    <scope>NUCLEOTIDE SEQUENCE</scope>
    <source>
        <strain evidence="3">CCMP2877</strain>
    </source>
</reference>
<evidence type="ECO:0000313" key="3">
    <source>
        <dbReference type="EMBL" id="CAD9269039.1"/>
    </source>
</evidence>
<feature type="domain" description="UBL3-like ubiquitin" evidence="2">
    <location>
        <begin position="3"/>
        <end position="84"/>
    </location>
</feature>
<dbReference type="InterPro" id="IPR039540">
    <property type="entry name" value="UBL3-like_ubiquitin_dom"/>
</dbReference>
<feature type="region of interest" description="Disordered" evidence="1">
    <location>
        <begin position="88"/>
        <end position="127"/>
    </location>
</feature>
<name>A0A7S1UIA8_9STRA</name>
<evidence type="ECO:0000259" key="2">
    <source>
        <dbReference type="Pfam" id="PF13881"/>
    </source>
</evidence>
<dbReference type="Pfam" id="PF13881">
    <property type="entry name" value="Rad60-SLD_2"/>
    <property type="match status" value="1"/>
</dbReference>
<dbReference type="InterPro" id="IPR029071">
    <property type="entry name" value="Ubiquitin-like_domsf"/>
</dbReference>